<dbReference type="FunFam" id="3.90.550.50:FF:000061">
    <property type="entry name" value="AT4g00300 protein"/>
    <property type="match status" value="1"/>
</dbReference>
<dbReference type="Gene3D" id="3.90.550.50">
    <property type="match status" value="1"/>
</dbReference>
<dbReference type="AlphaFoldDB" id="A0A830BYR9"/>
<keyword evidence="1" id="KW-0472">Membrane</keyword>
<dbReference type="Proteomes" id="UP000653305">
    <property type="component" value="Unassembled WGS sequence"/>
</dbReference>
<dbReference type="InterPro" id="IPR006740">
    <property type="entry name" value="DUF604"/>
</dbReference>
<comment type="caution">
    <text evidence="2">The sequence shown here is derived from an EMBL/GenBank/DDBJ whole genome shotgun (WGS) entry which is preliminary data.</text>
</comment>
<gene>
    <name evidence="2" type="ORF">PHJA_001086000</name>
</gene>
<sequence>MKPRFNLISQCKTLALLTLGVIALCLITTIYHPNKILICPPSHNVFYPLLTTTTDDQYSPTNLSHLVFGLLASEKAWHQRKSYIESWWRPNYTRGFLFLDKPPSPGLLPWPETSPPYRISDDLTQLLNKSEIRPQRMVHGIMEVLRELGDDEDFRWLVMGDDDSIFFVDNMVDVLAKYDHTKYHYIGGHSENILSNYLFSFNQAFGGGGIMLSYPLAKAVARDMESCLKRYVFLNSADNTTRACIADIGANMSPHKGNHQIDLNGDISGFLSSHPQSPLLSLHHFDKVDPIFPNMDRFESTRHLMKPGAVDQSRLLQQTICHHRQSNWSFSIAWGYSAQIYENILPRSYLHKPIETFKPWIRTPRPPNYLFDTRRPSWDPCEAPHLFFFESVTAKSEGREILTSYSRAWPRGLPACPSTGNHSADHIHRIQVFSPAIKRPTQMDRCECCDIIRVDGAKAEIRFRDCLINEIIA</sequence>
<reference evidence="2" key="1">
    <citation type="submission" date="2020-07" db="EMBL/GenBank/DDBJ databases">
        <title>Ethylene signaling mediates host invasion by parasitic plants.</title>
        <authorList>
            <person name="Yoshida S."/>
        </authorList>
    </citation>
    <scope>NUCLEOTIDE SEQUENCE</scope>
    <source>
        <strain evidence="2">Okayama</strain>
    </source>
</reference>
<keyword evidence="1" id="KW-1133">Transmembrane helix</keyword>
<organism evidence="2 3">
    <name type="scientific">Phtheirospermum japonicum</name>
    <dbReference type="NCBI Taxonomy" id="374723"/>
    <lineage>
        <taxon>Eukaryota</taxon>
        <taxon>Viridiplantae</taxon>
        <taxon>Streptophyta</taxon>
        <taxon>Embryophyta</taxon>
        <taxon>Tracheophyta</taxon>
        <taxon>Spermatophyta</taxon>
        <taxon>Magnoliopsida</taxon>
        <taxon>eudicotyledons</taxon>
        <taxon>Gunneridae</taxon>
        <taxon>Pentapetalae</taxon>
        <taxon>asterids</taxon>
        <taxon>lamiids</taxon>
        <taxon>Lamiales</taxon>
        <taxon>Orobanchaceae</taxon>
        <taxon>Orobanchaceae incertae sedis</taxon>
        <taxon>Phtheirospermum</taxon>
    </lineage>
</organism>
<name>A0A830BYR9_9LAMI</name>
<protein>
    <submittedName>
        <fullName evidence="2">Uncharacterized protein</fullName>
    </submittedName>
</protein>
<dbReference type="OrthoDB" id="880706at2759"/>
<dbReference type="PANTHER" id="PTHR10811">
    <property type="entry name" value="FRINGE-RELATED"/>
    <property type="match status" value="1"/>
</dbReference>
<dbReference type="Pfam" id="PF04646">
    <property type="entry name" value="DUF604"/>
    <property type="match status" value="1"/>
</dbReference>
<evidence type="ECO:0000256" key="1">
    <source>
        <dbReference type="SAM" id="Phobius"/>
    </source>
</evidence>
<evidence type="ECO:0000313" key="2">
    <source>
        <dbReference type="EMBL" id="GFP89424.1"/>
    </source>
</evidence>
<evidence type="ECO:0000313" key="3">
    <source>
        <dbReference type="Proteomes" id="UP000653305"/>
    </source>
</evidence>
<feature type="transmembrane region" description="Helical" evidence="1">
    <location>
        <begin position="12"/>
        <end position="31"/>
    </location>
</feature>
<proteinExistence type="predicted"/>
<keyword evidence="1" id="KW-0812">Transmembrane</keyword>
<keyword evidence="3" id="KW-1185">Reference proteome</keyword>
<accession>A0A830BYR9</accession>
<dbReference type="EMBL" id="BMAC01000189">
    <property type="protein sequence ID" value="GFP89424.1"/>
    <property type="molecule type" value="Genomic_DNA"/>
</dbReference>